<name>A0A811QY23_9POAL</name>
<dbReference type="GO" id="GO:0016020">
    <property type="term" value="C:membrane"/>
    <property type="evidence" value="ECO:0007669"/>
    <property type="project" value="UniProtKB-SubCell"/>
</dbReference>
<feature type="transmembrane region" description="Helical" evidence="9">
    <location>
        <begin position="347"/>
        <end position="368"/>
    </location>
</feature>
<keyword evidence="2" id="KW-0813">Transport</keyword>
<comment type="similarity">
    <text evidence="8">Belongs to the major facilitator superfamily. Phosphate:H(+) symporter (TC 2.A.1.9) family.</text>
</comment>
<dbReference type="InterPro" id="IPR005828">
    <property type="entry name" value="MFS_sugar_transport-like"/>
</dbReference>
<feature type="transmembrane region" description="Helical" evidence="9">
    <location>
        <begin position="119"/>
        <end position="138"/>
    </location>
</feature>
<evidence type="ECO:0000256" key="4">
    <source>
        <dbReference type="ARBA" id="ARBA00022847"/>
    </source>
</evidence>
<organism evidence="11 12">
    <name type="scientific">Miscanthus lutarioriparius</name>
    <dbReference type="NCBI Taxonomy" id="422564"/>
    <lineage>
        <taxon>Eukaryota</taxon>
        <taxon>Viridiplantae</taxon>
        <taxon>Streptophyta</taxon>
        <taxon>Embryophyta</taxon>
        <taxon>Tracheophyta</taxon>
        <taxon>Spermatophyta</taxon>
        <taxon>Magnoliopsida</taxon>
        <taxon>Liliopsida</taxon>
        <taxon>Poales</taxon>
        <taxon>Poaceae</taxon>
        <taxon>PACMAD clade</taxon>
        <taxon>Panicoideae</taxon>
        <taxon>Andropogonodae</taxon>
        <taxon>Andropogoneae</taxon>
        <taxon>Saccharinae</taxon>
        <taxon>Miscanthus</taxon>
    </lineage>
</organism>
<feature type="transmembrane region" description="Helical" evidence="9">
    <location>
        <begin position="389"/>
        <end position="411"/>
    </location>
</feature>
<evidence type="ECO:0000256" key="8">
    <source>
        <dbReference type="ARBA" id="ARBA00044504"/>
    </source>
</evidence>
<evidence type="ECO:0000313" key="11">
    <source>
        <dbReference type="EMBL" id="CAD6261311.1"/>
    </source>
</evidence>
<evidence type="ECO:0000313" key="12">
    <source>
        <dbReference type="Proteomes" id="UP000604825"/>
    </source>
</evidence>
<feature type="transmembrane region" description="Helical" evidence="9">
    <location>
        <begin position="182"/>
        <end position="205"/>
    </location>
</feature>
<dbReference type="InterPro" id="IPR036259">
    <property type="entry name" value="MFS_trans_sf"/>
</dbReference>
<dbReference type="InterPro" id="IPR020846">
    <property type="entry name" value="MFS_dom"/>
</dbReference>
<keyword evidence="12" id="KW-1185">Reference proteome</keyword>
<dbReference type="Pfam" id="PF00083">
    <property type="entry name" value="Sugar_tr"/>
    <property type="match status" value="2"/>
</dbReference>
<dbReference type="Gene3D" id="1.20.1250.20">
    <property type="entry name" value="MFS general substrate transporter like domains"/>
    <property type="match status" value="2"/>
</dbReference>
<dbReference type="EMBL" id="CAJGYO010000011">
    <property type="protein sequence ID" value="CAD6261311.1"/>
    <property type="molecule type" value="Genomic_DNA"/>
</dbReference>
<dbReference type="PANTHER" id="PTHR24064">
    <property type="entry name" value="SOLUTE CARRIER FAMILY 22 MEMBER"/>
    <property type="match status" value="1"/>
</dbReference>
<feature type="domain" description="Major facilitator superfamily (MFS) profile" evidence="10">
    <location>
        <begin position="43"/>
        <end position="441"/>
    </location>
</feature>
<evidence type="ECO:0000259" key="10">
    <source>
        <dbReference type="PROSITE" id="PS50850"/>
    </source>
</evidence>
<keyword evidence="2" id="KW-0592">Phosphate transport</keyword>
<comment type="subcellular location">
    <subcellularLocation>
        <location evidence="1">Membrane</location>
        <topology evidence="1">Multi-pass membrane protein</topology>
    </subcellularLocation>
</comment>
<evidence type="ECO:0000256" key="6">
    <source>
        <dbReference type="ARBA" id="ARBA00023136"/>
    </source>
</evidence>
<gene>
    <name evidence="11" type="ORF">NCGR_LOCUS44732</name>
</gene>
<evidence type="ECO:0000256" key="9">
    <source>
        <dbReference type="SAM" id="Phobius"/>
    </source>
</evidence>
<keyword evidence="4" id="KW-0769">Symport</keyword>
<dbReference type="OrthoDB" id="433512at2759"/>
<dbReference type="GO" id="GO:0006817">
    <property type="term" value="P:phosphate ion transport"/>
    <property type="evidence" value="ECO:0007669"/>
    <property type="project" value="UniProtKB-KW"/>
</dbReference>
<proteinExistence type="inferred from homology"/>
<evidence type="ECO:0000256" key="5">
    <source>
        <dbReference type="ARBA" id="ARBA00022989"/>
    </source>
</evidence>
<comment type="caution">
    <text evidence="11">The sequence shown here is derived from an EMBL/GenBank/DDBJ whole genome shotgun (WGS) entry which is preliminary data.</text>
</comment>
<dbReference type="Proteomes" id="UP000604825">
    <property type="component" value="Unassembled WGS sequence"/>
</dbReference>
<accession>A0A811QY23</accession>
<dbReference type="GO" id="GO:0015293">
    <property type="term" value="F:symporter activity"/>
    <property type="evidence" value="ECO:0007669"/>
    <property type="project" value="UniProtKB-KW"/>
</dbReference>
<reference evidence="11" key="1">
    <citation type="submission" date="2020-10" db="EMBL/GenBank/DDBJ databases">
        <authorList>
            <person name="Han B."/>
            <person name="Lu T."/>
            <person name="Zhao Q."/>
            <person name="Huang X."/>
            <person name="Zhao Y."/>
        </authorList>
    </citation>
    <scope>NUCLEOTIDE SEQUENCE</scope>
</reference>
<dbReference type="AlphaFoldDB" id="A0A811QY23"/>
<sequence>MMFHRLQKAVTTSVDCQPGRARRQIRVLDALDAAKTQWYHFTAVVISGMGFFTDAYDLFCISLVTDLLGRIYYHNTASDDPGSLPKRAAAAVKGIALLGTMFGQLFFGVLGDNMGRKRIYSVTLVLMAVCSIASGLSFHHTPTTVVTTLCFFRFWLSFGIGGDYPLSATIMTEYANKKTRGAFMAAVFSMQGLGNLAAGVVVLTVSGSFMNTPTYTADMVGTADYVWRIVLMFGAIPALLTFYWRMRMPETARYTALVGRNLKQAVSDMNKTSWFGDAKKEGILEQTHKIAKIQALIAVSGTLPGYFFTIMCVDSIGRIAIQLMGFTIMTIFILVLAAMNFSKKAGSHLPIGFTAVVYGCIFFFANFGPNSTTFIVPTEIFPTRLRSTCHGIAGAGGKAGAIVGVMLFLYAGNSIPLKLLMLAGCNLVGIVFTVFLPESKRMSLEDITGEIQEEMEHEPEQC</sequence>
<feature type="transmembrane region" description="Helical" evidence="9">
    <location>
        <begin position="319"/>
        <end position="341"/>
    </location>
</feature>
<keyword evidence="5 9" id="KW-1133">Transmembrane helix</keyword>
<keyword evidence="3 9" id="KW-0812">Transmembrane</keyword>
<evidence type="ECO:0000256" key="1">
    <source>
        <dbReference type="ARBA" id="ARBA00004141"/>
    </source>
</evidence>
<evidence type="ECO:0000256" key="7">
    <source>
        <dbReference type="ARBA" id="ARBA00032043"/>
    </source>
</evidence>
<protein>
    <recommendedName>
        <fullName evidence="7">H(+)/Pi cotransporter</fullName>
    </recommendedName>
</protein>
<evidence type="ECO:0000256" key="2">
    <source>
        <dbReference type="ARBA" id="ARBA00022592"/>
    </source>
</evidence>
<feature type="transmembrane region" description="Helical" evidence="9">
    <location>
        <begin position="417"/>
        <end position="436"/>
    </location>
</feature>
<evidence type="ECO:0000256" key="3">
    <source>
        <dbReference type="ARBA" id="ARBA00022692"/>
    </source>
</evidence>
<feature type="transmembrane region" description="Helical" evidence="9">
    <location>
        <begin position="88"/>
        <end position="107"/>
    </location>
</feature>
<dbReference type="PROSITE" id="PS50850">
    <property type="entry name" value="MFS"/>
    <property type="match status" value="1"/>
</dbReference>
<dbReference type="CDD" id="cd17364">
    <property type="entry name" value="MFS_PhT"/>
    <property type="match status" value="1"/>
</dbReference>
<feature type="transmembrane region" description="Helical" evidence="9">
    <location>
        <begin position="225"/>
        <end position="244"/>
    </location>
</feature>
<dbReference type="SUPFAM" id="SSF103473">
    <property type="entry name" value="MFS general substrate transporter"/>
    <property type="match status" value="1"/>
</dbReference>
<keyword evidence="6 9" id="KW-0472">Membrane</keyword>